<dbReference type="HOGENOM" id="CLU_006586_16_3_1"/>
<reference evidence="4" key="1">
    <citation type="journal article" date="2005" name="Nature">
        <title>Sequencing of Aspergillus nidulans and comparative analysis with A. fumigatus and A. oryzae.</title>
        <authorList>
            <person name="Galagan J.E."/>
            <person name="Calvo S.E."/>
            <person name="Cuomo C."/>
            <person name="Ma L.J."/>
            <person name="Wortman J.R."/>
            <person name="Batzoglou S."/>
            <person name="Lee S.I."/>
            <person name="Basturkmen M."/>
            <person name="Spevak C.C."/>
            <person name="Clutterbuck J."/>
            <person name="Kapitonov V."/>
            <person name="Jurka J."/>
            <person name="Scazzocchio C."/>
            <person name="Farman M."/>
            <person name="Butler J."/>
            <person name="Purcell S."/>
            <person name="Harris S."/>
            <person name="Braus G.H."/>
            <person name="Draht O."/>
            <person name="Busch S."/>
            <person name="D'Enfert C."/>
            <person name="Bouchier C."/>
            <person name="Goldman G.H."/>
            <person name="Bell-Pedersen D."/>
            <person name="Griffiths-Jones S."/>
            <person name="Doonan J.H."/>
            <person name="Yu J."/>
            <person name="Vienken K."/>
            <person name="Pain A."/>
            <person name="Freitag M."/>
            <person name="Selker E.U."/>
            <person name="Archer D.B."/>
            <person name="Penalva M.A."/>
            <person name="Oakley B.R."/>
            <person name="Momany M."/>
            <person name="Tanaka T."/>
            <person name="Kumagai T."/>
            <person name="Asai K."/>
            <person name="Machida M."/>
            <person name="Nierman W.C."/>
            <person name="Denning D.W."/>
            <person name="Caddick M."/>
            <person name="Hynes M."/>
            <person name="Paoletti M."/>
            <person name="Fischer R."/>
            <person name="Miller B."/>
            <person name="Dyer P."/>
            <person name="Sachs M.S."/>
            <person name="Osmani S.A."/>
            <person name="Birren B.W."/>
        </authorList>
    </citation>
    <scope>NUCLEOTIDE SEQUENCE [LARGE SCALE GENOMIC DNA]</scope>
    <source>
        <strain evidence="4">FGSC A4 / ATCC 38163 / CBS 112.46 / NRRL 194 / M139</strain>
    </source>
</reference>
<accession>C8VBK7</accession>
<dbReference type="PANTHER" id="PTHR11559">
    <property type="entry name" value="CARBOXYLESTERASE"/>
    <property type="match status" value="1"/>
</dbReference>
<dbReference type="STRING" id="227321.Q5AW09"/>
<feature type="signal peptide" evidence="1">
    <location>
        <begin position="1"/>
        <end position="30"/>
    </location>
</feature>
<proteinExistence type="predicted"/>
<dbReference type="OrthoDB" id="408631at2759"/>
<name>Q5AW09_EMENI</name>
<dbReference type="InParanoid" id="Q5AW09"/>
<dbReference type="Proteomes" id="UP000000560">
    <property type="component" value="Chromosome IV"/>
</dbReference>
<keyword evidence="1" id="KW-0732">Signal</keyword>
<dbReference type="OMA" id="QPREPWN"/>
<evidence type="ECO:0000259" key="2">
    <source>
        <dbReference type="Pfam" id="PF00135"/>
    </source>
</evidence>
<dbReference type="AlphaFoldDB" id="Q5AW09"/>
<accession>Q5AW09</accession>
<protein>
    <submittedName>
        <fullName evidence="3">Carboxylesterase, putative (AFU_orthologue AFUA_3G09230)</fullName>
    </submittedName>
</protein>
<feature type="domain" description="Carboxylesterase type B" evidence="2">
    <location>
        <begin position="34"/>
        <end position="533"/>
    </location>
</feature>
<organism evidence="3 4">
    <name type="scientific">Emericella nidulans (strain FGSC A4 / ATCC 38163 / CBS 112.46 / NRRL 194 / M139)</name>
    <name type="common">Aspergillus nidulans</name>
    <dbReference type="NCBI Taxonomy" id="227321"/>
    <lineage>
        <taxon>Eukaryota</taxon>
        <taxon>Fungi</taxon>
        <taxon>Dikarya</taxon>
        <taxon>Ascomycota</taxon>
        <taxon>Pezizomycotina</taxon>
        <taxon>Eurotiomycetes</taxon>
        <taxon>Eurotiomycetidae</taxon>
        <taxon>Eurotiales</taxon>
        <taxon>Aspergillaceae</taxon>
        <taxon>Aspergillus</taxon>
        <taxon>Aspergillus subgen. Nidulantes</taxon>
    </lineage>
</organism>
<dbReference type="Pfam" id="PF00135">
    <property type="entry name" value="COesterase"/>
    <property type="match status" value="1"/>
</dbReference>
<evidence type="ECO:0000313" key="4">
    <source>
        <dbReference type="Proteomes" id="UP000000560"/>
    </source>
</evidence>
<dbReference type="KEGG" id="ani:ANIA_07521"/>
<feature type="chain" id="PRO_5010248547" evidence="1">
    <location>
        <begin position="31"/>
        <end position="560"/>
    </location>
</feature>
<dbReference type="GeneID" id="2869419"/>
<dbReference type="RefSeq" id="XP_680790.1">
    <property type="nucleotide sequence ID" value="XM_675698.1"/>
</dbReference>
<dbReference type="Gene3D" id="3.40.50.1820">
    <property type="entry name" value="alpha/beta hydrolase"/>
    <property type="match status" value="1"/>
</dbReference>
<dbReference type="InterPro" id="IPR029058">
    <property type="entry name" value="AB_hydrolase_fold"/>
</dbReference>
<evidence type="ECO:0000313" key="3">
    <source>
        <dbReference type="EMBL" id="CBF79555.1"/>
    </source>
</evidence>
<evidence type="ECO:0000256" key="1">
    <source>
        <dbReference type="SAM" id="SignalP"/>
    </source>
</evidence>
<sequence>MATSRPTSTSTWSRLALALSASFIPLPAYAQLYDKVIQTEYGPVKGFKYFNKSTLEKNWGSSADGSNVAAFLSIPFAADTAYENRWKPPQPREPWNETLVADTWGPGCPTSYATDYSEDCLTVNIWTGANSSSDRLPVMIYNQGSDEPSNSAVYYGGGVARKGVVAVTFNRRDDVFGYLAHPELNAESEKENGHSSSGNYGILDFLELLKWVQRNIENFGGDSTSVTIVGQSFGSAQVYHAVNSGLFKGLFHGAIAESGVRYPYDTLLAGLADSYVTMPKAIQNGLNYTASHNASSIADLRKLSTEEIMVGSGDRVTDADIWWVTALSCMYPLKYKPVLDGYVLPEKYIDSLRNGPANDVPFITGNNKDESGAATSTDYTAKEYHEYASLKYGNLSSRYFALYPGNNETQASRSWNAAARDTSLVSSWLFAKDWAKSASSPFYTYYWDHAPPSQTQGAYHESEVFYTMDTLYANADDHEWTWYDYHVAEIMSSYWVNFVKTGDPNLGGTYPWKNLTYWAPVGSGKNETVFHVGDGFGEVPLAKHEQVELITEYFSRQVPY</sequence>
<dbReference type="InterPro" id="IPR050309">
    <property type="entry name" value="Type-B_Carboxylest/Lipase"/>
</dbReference>
<dbReference type="SUPFAM" id="SSF53474">
    <property type="entry name" value="alpha/beta-Hydrolases"/>
    <property type="match status" value="1"/>
</dbReference>
<keyword evidence="4" id="KW-1185">Reference proteome</keyword>
<dbReference type="ESTHER" id="emeni-q5aw09">
    <property type="family name" value="Fungal_carboxylesterase_lipase"/>
</dbReference>
<reference evidence="4" key="2">
    <citation type="journal article" date="2009" name="Fungal Genet. Biol.">
        <title>The 2008 update of the Aspergillus nidulans genome annotation: a community effort.</title>
        <authorList>
            <person name="Wortman J.R."/>
            <person name="Gilsenan J.M."/>
            <person name="Joardar V."/>
            <person name="Deegan J."/>
            <person name="Clutterbuck J."/>
            <person name="Andersen M.R."/>
            <person name="Archer D."/>
            <person name="Bencina M."/>
            <person name="Braus G."/>
            <person name="Coutinho P."/>
            <person name="von Dohren H."/>
            <person name="Doonan J."/>
            <person name="Driessen A.J."/>
            <person name="Durek P."/>
            <person name="Espeso E."/>
            <person name="Fekete E."/>
            <person name="Flipphi M."/>
            <person name="Estrada C.G."/>
            <person name="Geysens S."/>
            <person name="Goldman G."/>
            <person name="de Groot P.W."/>
            <person name="Hansen K."/>
            <person name="Harris S.D."/>
            <person name="Heinekamp T."/>
            <person name="Helmstaedt K."/>
            <person name="Henrissat B."/>
            <person name="Hofmann G."/>
            <person name="Homan T."/>
            <person name="Horio T."/>
            <person name="Horiuchi H."/>
            <person name="James S."/>
            <person name="Jones M."/>
            <person name="Karaffa L."/>
            <person name="Karanyi Z."/>
            <person name="Kato M."/>
            <person name="Keller N."/>
            <person name="Kelly D.E."/>
            <person name="Kiel J.A."/>
            <person name="Kim J.M."/>
            <person name="van der Klei I.J."/>
            <person name="Klis F.M."/>
            <person name="Kovalchuk A."/>
            <person name="Krasevec N."/>
            <person name="Kubicek C.P."/>
            <person name="Liu B."/>
            <person name="Maccabe A."/>
            <person name="Meyer V."/>
            <person name="Mirabito P."/>
            <person name="Miskei M."/>
            <person name="Mos M."/>
            <person name="Mullins J."/>
            <person name="Nelson D.R."/>
            <person name="Nielsen J."/>
            <person name="Oakley B.R."/>
            <person name="Osmani S.A."/>
            <person name="Pakula T."/>
            <person name="Paszewski A."/>
            <person name="Paulsen I."/>
            <person name="Pilsyk S."/>
            <person name="Pocsi I."/>
            <person name="Punt P.J."/>
            <person name="Ram A.F."/>
            <person name="Ren Q."/>
            <person name="Robellet X."/>
            <person name="Robson G."/>
            <person name="Seiboth B."/>
            <person name="van Solingen P."/>
            <person name="Specht T."/>
            <person name="Sun J."/>
            <person name="Taheri-Talesh N."/>
            <person name="Takeshita N."/>
            <person name="Ussery D."/>
            <person name="vanKuyk P.A."/>
            <person name="Visser H."/>
            <person name="van de Vondervoort P.J."/>
            <person name="de Vries R.P."/>
            <person name="Walton J."/>
            <person name="Xiang X."/>
            <person name="Xiong Y."/>
            <person name="Zeng A.P."/>
            <person name="Brandt B.W."/>
            <person name="Cornell M.J."/>
            <person name="van den Hondel C.A."/>
            <person name="Visser J."/>
            <person name="Oliver S.G."/>
            <person name="Turner G."/>
        </authorList>
    </citation>
    <scope>GENOME REANNOTATION</scope>
    <source>
        <strain evidence="4">FGSC A4 / ATCC 38163 / CBS 112.46 / NRRL 194 / M139</strain>
    </source>
</reference>
<dbReference type="InterPro" id="IPR002018">
    <property type="entry name" value="CarbesteraseB"/>
</dbReference>
<gene>
    <name evidence="3" type="ORF">ANIA_07521</name>
</gene>
<dbReference type="eggNOG" id="KOG1516">
    <property type="taxonomic scope" value="Eukaryota"/>
</dbReference>
<dbReference type="EMBL" id="BN001304">
    <property type="protein sequence ID" value="CBF79555.1"/>
    <property type="molecule type" value="Genomic_DNA"/>
</dbReference>